<sequence>MVIIEEIAALKTLLQAKRRMGQTIGLVPTMGYLHEGHLSLVDHAKAHADVIVMSIFVNPLQFGPNEDFERYPRDVKRDTALAERAGVDVLFMPSIREMYPQQQWVTVAVTGMSDVLCGKSRPGHFDGVATVVMKLLNIVRPDSAYFGQKDAQQVAIIRQMAVDLNLDVEIVACPIVREPSGLAMSSRNVYLSDAEREAATVLHTSLQRAALLVNAGEKDISRILSQVTEMIQAQPRAQIDYVEVVDAATLQPVEVVAQTSLLALAVYFGKTRLIDNCRLEPSEKE</sequence>
<evidence type="ECO:0000256" key="7">
    <source>
        <dbReference type="ARBA" id="ARBA00048258"/>
    </source>
</evidence>
<evidence type="ECO:0000313" key="9">
    <source>
        <dbReference type="EMBL" id="MFD1673894.1"/>
    </source>
</evidence>
<evidence type="ECO:0000256" key="3">
    <source>
        <dbReference type="ARBA" id="ARBA00022598"/>
    </source>
</evidence>
<dbReference type="Pfam" id="PF02569">
    <property type="entry name" value="Pantoate_ligase"/>
    <property type="match status" value="1"/>
</dbReference>
<evidence type="ECO:0000256" key="2">
    <source>
        <dbReference type="ARBA" id="ARBA00009256"/>
    </source>
</evidence>
<dbReference type="InterPro" id="IPR004821">
    <property type="entry name" value="Cyt_trans-like"/>
</dbReference>
<comment type="function">
    <text evidence="8">Catalyzes the condensation of pantoate with beta-alanine in an ATP-dependent reaction via a pantoyl-adenylate intermediate.</text>
</comment>
<keyword evidence="6 8" id="KW-0067">ATP-binding</keyword>
<evidence type="ECO:0000256" key="5">
    <source>
        <dbReference type="ARBA" id="ARBA00022741"/>
    </source>
</evidence>
<evidence type="ECO:0000256" key="8">
    <source>
        <dbReference type="HAMAP-Rule" id="MF_00158"/>
    </source>
</evidence>
<proteinExistence type="inferred from homology"/>
<keyword evidence="8" id="KW-0963">Cytoplasm</keyword>
<comment type="subcellular location">
    <subcellularLocation>
        <location evidence="8">Cytoplasm</location>
    </subcellularLocation>
</comment>
<dbReference type="InterPro" id="IPR014729">
    <property type="entry name" value="Rossmann-like_a/b/a_fold"/>
</dbReference>
<keyword evidence="10" id="KW-1185">Reference proteome</keyword>
<feature type="active site" description="Proton donor" evidence="8">
    <location>
        <position position="37"/>
    </location>
</feature>
<keyword evidence="4 8" id="KW-0566">Pantothenate biosynthesis</keyword>
<feature type="binding site" evidence="8">
    <location>
        <position position="176"/>
    </location>
    <ligand>
        <name>ATP</name>
        <dbReference type="ChEBI" id="CHEBI:30616"/>
    </ligand>
</feature>
<dbReference type="PANTHER" id="PTHR21299">
    <property type="entry name" value="CYTIDYLATE KINASE/PANTOATE-BETA-ALANINE LIGASE"/>
    <property type="match status" value="1"/>
</dbReference>
<dbReference type="Gene3D" id="3.30.1300.10">
    <property type="entry name" value="Pantoate-beta-alanine ligase, C-terminal domain"/>
    <property type="match status" value="1"/>
</dbReference>
<keyword evidence="5 8" id="KW-0547">Nucleotide-binding</keyword>
<feature type="binding site" evidence="8">
    <location>
        <position position="61"/>
    </location>
    <ligand>
        <name>(R)-pantoate</name>
        <dbReference type="ChEBI" id="CHEBI:15980"/>
    </ligand>
</feature>
<dbReference type="PANTHER" id="PTHR21299:SF1">
    <property type="entry name" value="PANTOATE--BETA-ALANINE LIGASE"/>
    <property type="match status" value="1"/>
</dbReference>
<dbReference type="Gene3D" id="3.40.50.620">
    <property type="entry name" value="HUPs"/>
    <property type="match status" value="1"/>
</dbReference>
<comment type="similarity">
    <text evidence="2 8">Belongs to the pantothenate synthetase family.</text>
</comment>
<dbReference type="GO" id="GO:0004592">
    <property type="term" value="F:pantoate-beta-alanine ligase activity"/>
    <property type="evidence" value="ECO:0007669"/>
    <property type="project" value="UniProtKB-EC"/>
</dbReference>
<dbReference type="SUPFAM" id="SSF52374">
    <property type="entry name" value="Nucleotidylyl transferase"/>
    <property type="match status" value="1"/>
</dbReference>
<comment type="pathway">
    <text evidence="1 8">Cofactor biosynthesis; (R)-pantothenate biosynthesis; (R)-pantothenate from (R)-pantoate and beta-alanine: step 1/1.</text>
</comment>
<reference evidence="10" key="1">
    <citation type="journal article" date="2019" name="Int. J. Syst. Evol. Microbiol.">
        <title>The Global Catalogue of Microorganisms (GCM) 10K type strain sequencing project: providing services to taxonomists for standard genome sequencing and annotation.</title>
        <authorList>
            <consortium name="The Broad Institute Genomics Platform"/>
            <consortium name="The Broad Institute Genome Sequencing Center for Infectious Disease"/>
            <person name="Wu L."/>
            <person name="Ma J."/>
        </authorList>
    </citation>
    <scope>NUCLEOTIDE SEQUENCE [LARGE SCALE GENOMIC DNA]</scope>
    <source>
        <strain evidence="10">CGMCC 1.12286</strain>
    </source>
</reference>
<dbReference type="RefSeq" id="WP_377941474.1">
    <property type="nucleotide sequence ID" value="NZ_JBHUCX010000013.1"/>
</dbReference>
<evidence type="ECO:0000256" key="6">
    <source>
        <dbReference type="ARBA" id="ARBA00022840"/>
    </source>
</evidence>
<protein>
    <recommendedName>
        <fullName evidence="8">Pantothenate synthetase</fullName>
        <shortName evidence="8">PS</shortName>
        <ecNumber evidence="8">6.3.2.1</ecNumber>
    </recommendedName>
    <alternativeName>
        <fullName evidence="8">Pantoate--beta-alanine ligase</fullName>
    </alternativeName>
    <alternativeName>
        <fullName evidence="8">Pantoate-activating enzyme</fullName>
    </alternativeName>
</protein>
<dbReference type="HAMAP" id="MF_00158">
    <property type="entry name" value="PanC"/>
    <property type="match status" value="1"/>
</dbReference>
<evidence type="ECO:0000256" key="1">
    <source>
        <dbReference type="ARBA" id="ARBA00004990"/>
    </source>
</evidence>
<comment type="catalytic activity">
    <reaction evidence="7 8">
        <text>(R)-pantoate + beta-alanine + ATP = (R)-pantothenate + AMP + diphosphate + H(+)</text>
        <dbReference type="Rhea" id="RHEA:10912"/>
        <dbReference type="ChEBI" id="CHEBI:15378"/>
        <dbReference type="ChEBI" id="CHEBI:15980"/>
        <dbReference type="ChEBI" id="CHEBI:29032"/>
        <dbReference type="ChEBI" id="CHEBI:30616"/>
        <dbReference type="ChEBI" id="CHEBI:33019"/>
        <dbReference type="ChEBI" id="CHEBI:57966"/>
        <dbReference type="ChEBI" id="CHEBI:456215"/>
        <dbReference type="EC" id="6.3.2.1"/>
    </reaction>
</comment>
<dbReference type="Proteomes" id="UP001597079">
    <property type="component" value="Unassembled WGS sequence"/>
</dbReference>
<feature type="binding site" evidence="8">
    <location>
        <begin position="184"/>
        <end position="187"/>
    </location>
    <ligand>
        <name>ATP</name>
        <dbReference type="ChEBI" id="CHEBI:30616"/>
    </ligand>
</feature>
<feature type="binding site" evidence="8">
    <location>
        <begin position="147"/>
        <end position="150"/>
    </location>
    <ligand>
        <name>ATP</name>
        <dbReference type="ChEBI" id="CHEBI:30616"/>
    </ligand>
</feature>
<accession>A0ABW4JCV1</accession>
<dbReference type="InterPro" id="IPR003721">
    <property type="entry name" value="Pantoate_ligase"/>
</dbReference>
<comment type="caution">
    <text evidence="9">The sequence shown here is derived from an EMBL/GenBank/DDBJ whole genome shotgun (WGS) entry which is preliminary data.</text>
</comment>
<feature type="binding site" evidence="8">
    <location>
        <position position="61"/>
    </location>
    <ligand>
        <name>beta-alanine</name>
        <dbReference type="ChEBI" id="CHEBI:57966"/>
    </ligand>
</feature>
<gene>
    <name evidence="8 9" type="primary">panC</name>
    <name evidence="9" type="ORF">ACFSB2_04125</name>
</gene>
<dbReference type="InterPro" id="IPR042176">
    <property type="entry name" value="Pantoate_ligase_C"/>
</dbReference>
<comment type="subunit">
    <text evidence="8">Homodimer.</text>
</comment>
<dbReference type="EMBL" id="JBHUCX010000013">
    <property type="protein sequence ID" value="MFD1673894.1"/>
    <property type="molecule type" value="Genomic_DNA"/>
</dbReference>
<evidence type="ECO:0000313" key="10">
    <source>
        <dbReference type="Proteomes" id="UP001597079"/>
    </source>
</evidence>
<dbReference type="CDD" id="cd00560">
    <property type="entry name" value="PanC"/>
    <property type="match status" value="1"/>
</dbReference>
<feature type="binding site" evidence="8">
    <location>
        <begin position="30"/>
        <end position="37"/>
    </location>
    <ligand>
        <name>ATP</name>
        <dbReference type="ChEBI" id="CHEBI:30616"/>
    </ligand>
</feature>
<keyword evidence="3 8" id="KW-0436">Ligase</keyword>
<dbReference type="NCBIfam" id="TIGR00018">
    <property type="entry name" value="panC"/>
    <property type="match status" value="1"/>
</dbReference>
<comment type="miscellaneous">
    <text evidence="8">The reaction proceeds by a bi uni uni bi ping pong mechanism.</text>
</comment>
<feature type="binding site" evidence="8">
    <location>
        <position position="153"/>
    </location>
    <ligand>
        <name>(R)-pantoate</name>
        <dbReference type="ChEBI" id="CHEBI:15980"/>
    </ligand>
</feature>
<name>A0ABW4JCV1_9BACL</name>
<dbReference type="EC" id="6.3.2.1" evidence="8"/>
<organism evidence="9 10">
    <name type="scientific">Alicyclobacillus fodiniaquatilis</name>
    <dbReference type="NCBI Taxonomy" id="1661150"/>
    <lineage>
        <taxon>Bacteria</taxon>
        <taxon>Bacillati</taxon>
        <taxon>Bacillota</taxon>
        <taxon>Bacilli</taxon>
        <taxon>Bacillales</taxon>
        <taxon>Alicyclobacillaceae</taxon>
        <taxon>Alicyclobacillus</taxon>
    </lineage>
</organism>
<dbReference type="NCBIfam" id="TIGR00125">
    <property type="entry name" value="cyt_tran_rel"/>
    <property type="match status" value="1"/>
</dbReference>
<evidence type="ECO:0000256" key="4">
    <source>
        <dbReference type="ARBA" id="ARBA00022655"/>
    </source>
</evidence>